<accession>A0A848QH84</accession>
<dbReference type="EMBL" id="JABCRE010000003">
    <property type="protein sequence ID" value="NMW31992.1"/>
    <property type="molecule type" value="Genomic_DNA"/>
</dbReference>
<evidence type="ECO:0000313" key="1">
    <source>
        <dbReference type="EMBL" id="NMW31992.1"/>
    </source>
</evidence>
<keyword evidence="2" id="KW-1185">Reference proteome</keyword>
<reference evidence="1 2" key="1">
    <citation type="submission" date="2020-04" db="EMBL/GenBank/DDBJ databases">
        <authorList>
            <person name="Liu A."/>
        </authorList>
    </citation>
    <scope>NUCLEOTIDE SEQUENCE [LARGE SCALE GENOMIC DNA]</scope>
    <source>
        <strain evidence="1 2">RZ02</strain>
    </source>
</reference>
<comment type="caution">
    <text evidence="1">The sequence shown here is derived from an EMBL/GenBank/DDBJ whole genome shotgun (WGS) entry which is preliminary data.</text>
</comment>
<dbReference type="RefSeq" id="WP_170012271.1">
    <property type="nucleotide sequence ID" value="NZ_JABCRE010000003.1"/>
</dbReference>
<name>A0A848QH84_9SPHN</name>
<dbReference type="AlphaFoldDB" id="A0A848QH84"/>
<organism evidence="1 2">
    <name type="scientific">Pontixanthobacter rizhaonensis</name>
    <dbReference type="NCBI Taxonomy" id="2730337"/>
    <lineage>
        <taxon>Bacteria</taxon>
        <taxon>Pseudomonadati</taxon>
        <taxon>Pseudomonadota</taxon>
        <taxon>Alphaproteobacteria</taxon>
        <taxon>Sphingomonadales</taxon>
        <taxon>Erythrobacteraceae</taxon>
        <taxon>Pontixanthobacter</taxon>
    </lineage>
</organism>
<protein>
    <submittedName>
        <fullName evidence="1">Uncharacterized protein</fullName>
    </submittedName>
</protein>
<evidence type="ECO:0000313" key="2">
    <source>
        <dbReference type="Proteomes" id="UP000561181"/>
    </source>
</evidence>
<proteinExistence type="predicted"/>
<dbReference type="Proteomes" id="UP000561181">
    <property type="component" value="Unassembled WGS sequence"/>
</dbReference>
<sequence length="60" mass="6965">MHNSRRAERRTDSLHERDFRSFVPIRTTCGISLSWWGCGTLAETTTDLPQAVFNRRRPSS</sequence>
<gene>
    <name evidence="1" type="ORF">HKD42_07960</name>
</gene>